<feature type="region of interest" description="Disordered" evidence="1">
    <location>
        <begin position="1"/>
        <end position="44"/>
    </location>
</feature>
<comment type="caution">
    <text evidence="2">The sequence shown here is derived from an EMBL/GenBank/DDBJ whole genome shotgun (WGS) entry which is preliminary data.</text>
</comment>
<dbReference type="EMBL" id="SWFT01000114">
    <property type="protein sequence ID" value="KAA8900244.1"/>
    <property type="molecule type" value="Genomic_DNA"/>
</dbReference>
<evidence type="ECO:0000313" key="2">
    <source>
        <dbReference type="EMBL" id="KAA8900244.1"/>
    </source>
</evidence>
<dbReference type="AlphaFoldDB" id="A0A642UJN3"/>
<accession>A0A642UJN3</accession>
<evidence type="ECO:0000313" key="3">
    <source>
        <dbReference type="Proteomes" id="UP000449547"/>
    </source>
</evidence>
<reference evidence="2 3" key="1">
    <citation type="submission" date="2019-07" db="EMBL/GenBank/DDBJ databases">
        <title>Genome assembly of two rare yeast pathogens: Diutina rugosa and Trichomonascus ciferrii.</title>
        <authorList>
            <person name="Mixao V."/>
            <person name="Saus E."/>
            <person name="Hansen A."/>
            <person name="Lass-Flor C."/>
            <person name="Gabaldon T."/>
        </authorList>
    </citation>
    <scope>NUCLEOTIDE SEQUENCE [LARGE SCALE GENOMIC DNA]</scope>
    <source>
        <strain evidence="2 3">CBS 613</strain>
    </source>
</reference>
<keyword evidence="3" id="KW-1185">Reference proteome</keyword>
<feature type="region of interest" description="Disordered" evidence="1">
    <location>
        <begin position="141"/>
        <end position="229"/>
    </location>
</feature>
<gene>
    <name evidence="2" type="ORF">DIURU_003895</name>
</gene>
<dbReference type="OrthoDB" id="5364312at2759"/>
<dbReference type="RefSeq" id="XP_034011318.1">
    <property type="nucleotide sequence ID" value="XM_034156707.1"/>
</dbReference>
<dbReference type="Proteomes" id="UP000449547">
    <property type="component" value="Unassembled WGS sequence"/>
</dbReference>
<proteinExistence type="predicted"/>
<evidence type="ECO:0000256" key="1">
    <source>
        <dbReference type="SAM" id="MobiDB-lite"/>
    </source>
</evidence>
<feature type="compositionally biased region" description="Low complexity" evidence="1">
    <location>
        <begin position="199"/>
        <end position="211"/>
    </location>
</feature>
<protein>
    <submittedName>
        <fullName evidence="2">Uncharacterized protein</fullName>
    </submittedName>
</protein>
<dbReference type="GeneID" id="54782546"/>
<feature type="compositionally biased region" description="Low complexity" evidence="1">
    <location>
        <begin position="13"/>
        <end position="36"/>
    </location>
</feature>
<dbReference type="VEuPathDB" id="FungiDB:DIURU_003895"/>
<name>A0A642UJN3_DIURU</name>
<sequence>MPPSPPTAVSYRPASLAPSAPSTPASVPSSSASPAAHGVPLPSPRYHRLHKLVKRTLTRLVSLEHGPGKSAMGAAGAAASSDDIFERSCTSPVVINPETPAHYSTENYIPPILDTTAELITDPKVDYNSIQLNCCGDDGDAGAASGDESAPDDGTELFTPRSRSRSIISTSLMSCLDPSHQPPKLKRVSRSSSRRDDGAWASPPASSPASPFHKPQASPTISAVDRDDPLSHSIDFYSFADMCRTEGKERKGSVFTISAQDHTNELLREKK</sequence>
<organism evidence="2 3">
    <name type="scientific">Diutina rugosa</name>
    <name type="common">Yeast</name>
    <name type="synonym">Candida rugosa</name>
    <dbReference type="NCBI Taxonomy" id="5481"/>
    <lineage>
        <taxon>Eukaryota</taxon>
        <taxon>Fungi</taxon>
        <taxon>Dikarya</taxon>
        <taxon>Ascomycota</taxon>
        <taxon>Saccharomycotina</taxon>
        <taxon>Pichiomycetes</taxon>
        <taxon>Debaryomycetaceae</taxon>
        <taxon>Diutina</taxon>
    </lineage>
</organism>